<name>A0A2S8A8E6_9FLAO</name>
<dbReference type="EMBL" id="PSZM01000045">
    <property type="protein sequence ID" value="PQL90756.1"/>
    <property type="molecule type" value="Genomic_DNA"/>
</dbReference>
<gene>
    <name evidence="1" type="ORF">C4S77_09880</name>
</gene>
<keyword evidence="2" id="KW-1185">Reference proteome</keyword>
<sequence length="218" mass="25824">MSFIKQTDRMDIYIEEARNTILIQEKWEYNWLTKVTPWTLVEKRKFHQMADNLIWKKWSGFFRLKVSGTSAFAQKHRNTTFTVNFDIKWVLEKPHWNVNVTKIIPGRFERSNVNWTDKTINIDTEDTKIVVHPQNGKNYIQYPIAHEFGHTIGNTYNALIGQKSIHGDEYNADIRINGGFFLDRLSIMNIGNDLRKRHLDFILLELNSMLANTQFYII</sequence>
<protein>
    <submittedName>
        <fullName evidence="1">Uncharacterized protein</fullName>
    </submittedName>
</protein>
<dbReference type="AlphaFoldDB" id="A0A2S8A8E6"/>
<organism evidence="1 2">
    <name type="scientific">Apibacter adventoris</name>
    <dbReference type="NCBI Taxonomy" id="1679466"/>
    <lineage>
        <taxon>Bacteria</taxon>
        <taxon>Pseudomonadati</taxon>
        <taxon>Bacteroidota</taxon>
        <taxon>Flavobacteriia</taxon>
        <taxon>Flavobacteriales</taxon>
        <taxon>Weeksellaceae</taxon>
        <taxon>Apibacter</taxon>
    </lineage>
</organism>
<evidence type="ECO:0000313" key="2">
    <source>
        <dbReference type="Proteomes" id="UP000238042"/>
    </source>
</evidence>
<proteinExistence type="predicted"/>
<reference evidence="1 2" key="1">
    <citation type="submission" date="2018-02" db="EMBL/GenBank/DDBJ databases">
        <title>Genome sequences of Apibacter spp., gut symbionts of Asian honey bees.</title>
        <authorList>
            <person name="Kwong W.K."/>
            <person name="Steele M.I."/>
            <person name="Moran N.A."/>
        </authorList>
    </citation>
    <scope>NUCLEOTIDE SEQUENCE [LARGE SCALE GENOMIC DNA]</scope>
    <source>
        <strain evidence="2">wkB301</strain>
    </source>
</reference>
<dbReference type="Proteomes" id="UP000238042">
    <property type="component" value="Unassembled WGS sequence"/>
</dbReference>
<accession>A0A2S8A8E6</accession>
<evidence type="ECO:0000313" key="1">
    <source>
        <dbReference type="EMBL" id="PQL90756.1"/>
    </source>
</evidence>
<dbReference type="RefSeq" id="WP_105247401.1">
    <property type="nucleotide sequence ID" value="NZ_PSZM01000045.1"/>
</dbReference>
<dbReference type="OrthoDB" id="1441010at2"/>
<comment type="caution">
    <text evidence="1">The sequence shown here is derived from an EMBL/GenBank/DDBJ whole genome shotgun (WGS) entry which is preliminary data.</text>
</comment>